<feature type="transmembrane region" description="Helical" evidence="7">
    <location>
        <begin position="73"/>
        <end position="93"/>
    </location>
</feature>
<evidence type="ECO:0000313" key="9">
    <source>
        <dbReference type="Proteomes" id="UP001230328"/>
    </source>
</evidence>
<feature type="transmembrane region" description="Helical" evidence="7">
    <location>
        <begin position="139"/>
        <end position="159"/>
    </location>
</feature>
<keyword evidence="2" id="KW-1003">Cell membrane</keyword>
<feature type="region of interest" description="Disordered" evidence="6">
    <location>
        <begin position="186"/>
        <end position="212"/>
    </location>
</feature>
<comment type="subcellular location">
    <subcellularLocation>
        <location evidence="1">Cell membrane</location>
        <topology evidence="1">Multi-pass membrane protein</topology>
    </subcellularLocation>
</comment>
<dbReference type="EMBL" id="JAUSZI010000002">
    <property type="protein sequence ID" value="MDQ1029392.1"/>
    <property type="molecule type" value="Genomic_DNA"/>
</dbReference>
<gene>
    <name evidence="8" type="ORF">QF035_006974</name>
</gene>
<feature type="transmembrane region" description="Helical" evidence="7">
    <location>
        <begin position="297"/>
        <end position="314"/>
    </location>
</feature>
<dbReference type="CDD" id="cd06173">
    <property type="entry name" value="MFS_MefA_like"/>
    <property type="match status" value="1"/>
</dbReference>
<dbReference type="Gene3D" id="1.20.1250.20">
    <property type="entry name" value="MFS general substrate transporter like domains"/>
    <property type="match status" value="1"/>
</dbReference>
<feature type="transmembrane region" description="Helical" evidence="7">
    <location>
        <begin position="233"/>
        <end position="257"/>
    </location>
</feature>
<dbReference type="RefSeq" id="WP_307524566.1">
    <property type="nucleotide sequence ID" value="NZ_JAUSZI010000002.1"/>
</dbReference>
<feature type="transmembrane region" description="Helical" evidence="7">
    <location>
        <begin position="269"/>
        <end position="285"/>
    </location>
</feature>
<protein>
    <submittedName>
        <fullName evidence="8">MFS family permease</fullName>
    </submittedName>
</protein>
<sequence>MKRRYAMGSFLAGAAAARAGDEMSGPALLLAGYAVGGSATEASALLAGITVSAAVGGPLLGALLDRSPRPGRLLARALALYGTGLVLILLSLGRLPLELTVLIAVFTGLLGPALSGGWTAQLPRVVPRGRMPRANALDAMTFSLASLVGPALAGGLAHLLGAPAAVVASAALIACALPAAWTLPTGRGRDQDRDRGRDGYRDRDCDRGKTQPAASLTADLAAGIRAITRTRPLARATLASVISCTGLGMLITCTPLLGERAFGSAAEGTLLLTCTAVSALAANAVRARRPRAIAPDTIIWGSTLLLAAALVLSATGHPVLVIAAALTAGVGEGPQLAALLAIRHRESPERLRSQVFMTGASLKITGFALGAAVAGPLATHSLPTALLTAAGVQLVAGLSCVVSTGSYEHDSDGGSPGT</sequence>
<evidence type="ECO:0000313" key="8">
    <source>
        <dbReference type="EMBL" id="MDQ1029392.1"/>
    </source>
</evidence>
<evidence type="ECO:0000256" key="6">
    <source>
        <dbReference type="SAM" id="MobiDB-lite"/>
    </source>
</evidence>
<keyword evidence="4 7" id="KW-1133">Transmembrane helix</keyword>
<dbReference type="PRINTS" id="PR00173">
    <property type="entry name" value="EDTRNSPORT"/>
</dbReference>
<reference evidence="8 9" key="1">
    <citation type="submission" date="2023-07" db="EMBL/GenBank/DDBJ databases">
        <title>Comparative genomics of wheat-associated soil bacteria to identify genetic determinants of phenazine resistance.</title>
        <authorList>
            <person name="Mouncey N."/>
        </authorList>
    </citation>
    <scope>NUCLEOTIDE SEQUENCE [LARGE SCALE GENOMIC DNA]</scope>
    <source>
        <strain evidence="8 9">V2I4</strain>
    </source>
</reference>
<organism evidence="8 9">
    <name type="scientific">Streptomyces umbrinus</name>
    <dbReference type="NCBI Taxonomy" id="67370"/>
    <lineage>
        <taxon>Bacteria</taxon>
        <taxon>Bacillati</taxon>
        <taxon>Actinomycetota</taxon>
        <taxon>Actinomycetes</taxon>
        <taxon>Kitasatosporales</taxon>
        <taxon>Streptomycetaceae</taxon>
        <taxon>Streptomyces</taxon>
        <taxon>Streptomyces phaeochromogenes group</taxon>
    </lineage>
</organism>
<evidence type="ECO:0000256" key="3">
    <source>
        <dbReference type="ARBA" id="ARBA00022692"/>
    </source>
</evidence>
<dbReference type="Pfam" id="PF07690">
    <property type="entry name" value="MFS_1"/>
    <property type="match status" value="1"/>
</dbReference>
<accession>A0ABU0T1H2</accession>
<dbReference type="SUPFAM" id="SSF103473">
    <property type="entry name" value="MFS general substrate transporter"/>
    <property type="match status" value="1"/>
</dbReference>
<feature type="transmembrane region" description="Helical" evidence="7">
    <location>
        <begin position="43"/>
        <end position="64"/>
    </location>
</feature>
<keyword evidence="5 7" id="KW-0472">Membrane</keyword>
<feature type="transmembrane region" description="Helical" evidence="7">
    <location>
        <begin position="165"/>
        <end position="183"/>
    </location>
</feature>
<comment type="caution">
    <text evidence="8">The sequence shown here is derived from an EMBL/GenBank/DDBJ whole genome shotgun (WGS) entry which is preliminary data.</text>
</comment>
<evidence type="ECO:0000256" key="4">
    <source>
        <dbReference type="ARBA" id="ARBA00022989"/>
    </source>
</evidence>
<dbReference type="InterPro" id="IPR036259">
    <property type="entry name" value="MFS_trans_sf"/>
</dbReference>
<keyword evidence="9" id="KW-1185">Reference proteome</keyword>
<name>A0ABU0T1H2_9ACTN</name>
<evidence type="ECO:0000256" key="2">
    <source>
        <dbReference type="ARBA" id="ARBA00022475"/>
    </source>
</evidence>
<feature type="transmembrane region" description="Helical" evidence="7">
    <location>
        <begin position="99"/>
        <end position="118"/>
    </location>
</feature>
<evidence type="ECO:0000256" key="1">
    <source>
        <dbReference type="ARBA" id="ARBA00004651"/>
    </source>
</evidence>
<dbReference type="PANTHER" id="PTHR23513">
    <property type="entry name" value="INTEGRAL MEMBRANE EFFLUX PROTEIN-RELATED"/>
    <property type="match status" value="1"/>
</dbReference>
<dbReference type="InterPro" id="IPR011701">
    <property type="entry name" value="MFS"/>
</dbReference>
<dbReference type="PANTHER" id="PTHR23513:SF11">
    <property type="entry name" value="STAPHYLOFERRIN A TRANSPORTER"/>
    <property type="match status" value="1"/>
</dbReference>
<dbReference type="Proteomes" id="UP001230328">
    <property type="component" value="Unassembled WGS sequence"/>
</dbReference>
<proteinExistence type="predicted"/>
<feature type="compositionally biased region" description="Basic and acidic residues" evidence="6">
    <location>
        <begin position="187"/>
        <end position="209"/>
    </location>
</feature>
<feature type="transmembrane region" description="Helical" evidence="7">
    <location>
        <begin position="320"/>
        <end position="342"/>
    </location>
</feature>
<evidence type="ECO:0000256" key="7">
    <source>
        <dbReference type="SAM" id="Phobius"/>
    </source>
</evidence>
<keyword evidence="3 7" id="KW-0812">Transmembrane</keyword>
<evidence type="ECO:0000256" key="5">
    <source>
        <dbReference type="ARBA" id="ARBA00023136"/>
    </source>
</evidence>